<evidence type="ECO:0000313" key="2">
    <source>
        <dbReference type="EMBL" id="KAG5681109.1"/>
    </source>
</evidence>
<reference evidence="2" key="1">
    <citation type="submission" date="2021-03" db="EMBL/GenBank/DDBJ databases">
        <title>Chromosome level genome of the anhydrobiotic midge Polypedilum vanderplanki.</title>
        <authorList>
            <person name="Yoshida Y."/>
            <person name="Kikawada T."/>
            <person name="Gusev O."/>
        </authorList>
    </citation>
    <scope>NUCLEOTIDE SEQUENCE</scope>
    <source>
        <strain evidence="2">NIAS01</strain>
        <tissue evidence="2">Whole body or cell culture</tissue>
    </source>
</reference>
<dbReference type="OrthoDB" id="7795339at2759"/>
<name>A0A9J6CGN5_POLVA</name>
<protein>
    <recommendedName>
        <fullName evidence="4">C-type lectin domain-containing protein</fullName>
    </recommendedName>
</protein>
<dbReference type="SUPFAM" id="SSF56436">
    <property type="entry name" value="C-type lectin-like"/>
    <property type="match status" value="1"/>
</dbReference>
<dbReference type="EMBL" id="JADBJN010000001">
    <property type="protein sequence ID" value="KAG5681109.1"/>
    <property type="molecule type" value="Genomic_DNA"/>
</dbReference>
<organism evidence="2 3">
    <name type="scientific">Polypedilum vanderplanki</name>
    <name type="common">Sleeping chironomid midge</name>
    <dbReference type="NCBI Taxonomy" id="319348"/>
    <lineage>
        <taxon>Eukaryota</taxon>
        <taxon>Metazoa</taxon>
        <taxon>Ecdysozoa</taxon>
        <taxon>Arthropoda</taxon>
        <taxon>Hexapoda</taxon>
        <taxon>Insecta</taxon>
        <taxon>Pterygota</taxon>
        <taxon>Neoptera</taxon>
        <taxon>Endopterygota</taxon>
        <taxon>Diptera</taxon>
        <taxon>Nematocera</taxon>
        <taxon>Chironomoidea</taxon>
        <taxon>Chironomidae</taxon>
        <taxon>Chironominae</taxon>
        <taxon>Polypedilum</taxon>
        <taxon>Polypedilum</taxon>
    </lineage>
</organism>
<dbReference type="CDD" id="cd00037">
    <property type="entry name" value="CLECT"/>
    <property type="match status" value="1"/>
</dbReference>
<keyword evidence="1" id="KW-0732">Signal</keyword>
<evidence type="ECO:0008006" key="4">
    <source>
        <dbReference type="Google" id="ProtNLM"/>
    </source>
</evidence>
<keyword evidence="3" id="KW-1185">Reference proteome</keyword>
<proteinExistence type="predicted"/>
<dbReference type="AlphaFoldDB" id="A0A9J6CGN5"/>
<feature type="chain" id="PRO_5039898558" description="C-type lectin domain-containing protein" evidence="1">
    <location>
        <begin position="17"/>
        <end position="164"/>
    </location>
</feature>
<dbReference type="Proteomes" id="UP001107558">
    <property type="component" value="Chromosome 1"/>
</dbReference>
<feature type="signal peptide" evidence="1">
    <location>
        <begin position="1"/>
        <end position="16"/>
    </location>
</feature>
<evidence type="ECO:0000256" key="1">
    <source>
        <dbReference type="SAM" id="SignalP"/>
    </source>
</evidence>
<dbReference type="InterPro" id="IPR016187">
    <property type="entry name" value="CTDL_fold"/>
</dbReference>
<sequence>MKILIQLFFLIPIIVAFKDNEVIGKVGLKAIEKFSGIDHEGVEFEKTYYITQYLTTTPINARSACKSYSSAMDLASFESREEFLKIRPKLSAEIRDKPVIVGGFLHGDEYRWMSSGLKIDFRYDPSKGKNCLGLQKEGAIGYVPLTCNEEYLFICQKLEFHYSN</sequence>
<comment type="caution">
    <text evidence="2">The sequence shown here is derived from an EMBL/GenBank/DDBJ whole genome shotgun (WGS) entry which is preliminary data.</text>
</comment>
<dbReference type="InterPro" id="IPR016186">
    <property type="entry name" value="C-type_lectin-like/link_sf"/>
</dbReference>
<evidence type="ECO:0000313" key="3">
    <source>
        <dbReference type="Proteomes" id="UP001107558"/>
    </source>
</evidence>
<dbReference type="Gene3D" id="3.10.100.10">
    <property type="entry name" value="Mannose-Binding Protein A, subunit A"/>
    <property type="match status" value="1"/>
</dbReference>
<gene>
    <name evidence="2" type="ORF">PVAND_010572</name>
</gene>
<accession>A0A9J6CGN5</accession>